<evidence type="ECO:0000256" key="1">
    <source>
        <dbReference type="SAM" id="MobiDB-lite"/>
    </source>
</evidence>
<sequence length="78" mass="8745">MNIAETQAFDKHEHVAADSNSTPHLLRRRLTCTKKAINSNSSVIVFVKLMAQKLYLGPIALDRMTTDISFNVVKPHPI</sequence>
<gene>
    <name evidence="2" type="ORF">F511_46573</name>
</gene>
<evidence type="ECO:0000313" key="3">
    <source>
        <dbReference type="Proteomes" id="UP000250235"/>
    </source>
</evidence>
<feature type="region of interest" description="Disordered" evidence="1">
    <location>
        <begin position="1"/>
        <end position="20"/>
    </location>
</feature>
<dbReference type="AlphaFoldDB" id="A0A2Z6ZT73"/>
<accession>A0A2Z6ZT73</accession>
<keyword evidence="3" id="KW-1185">Reference proteome</keyword>
<organism evidence="2 3">
    <name type="scientific">Dorcoceras hygrometricum</name>
    <dbReference type="NCBI Taxonomy" id="472368"/>
    <lineage>
        <taxon>Eukaryota</taxon>
        <taxon>Viridiplantae</taxon>
        <taxon>Streptophyta</taxon>
        <taxon>Embryophyta</taxon>
        <taxon>Tracheophyta</taxon>
        <taxon>Spermatophyta</taxon>
        <taxon>Magnoliopsida</taxon>
        <taxon>eudicotyledons</taxon>
        <taxon>Gunneridae</taxon>
        <taxon>Pentapetalae</taxon>
        <taxon>asterids</taxon>
        <taxon>lamiids</taxon>
        <taxon>Lamiales</taxon>
        <taxon>Gesneriaceae</taxon>
        <taxon>Didymocarpoideae</taxon>
        <taxon>Trichosporeae</taxon>
        <taxon>Loxocarpinae</taxon>
        <taxon>Dorcoceras</taxon>
    </lineage>
</organism>
<reference evidence="2 3" key="1">
    <citation type="journal article" date="2015" name="Proc. Natl. Acad. Sci. U.S.A.">
        <title>The resurrection genome of Boea hygrometrica: A blueprint for survival of dehydration.</title>
        <authorList>
            <person name="Xiao L."/>
            <person name="Yang G."/>
            <person name="Zhang L."/>
            <person name="Yang X."/>
            <person name="Zhao S."/>
            <person name="Ji Z."/>
            <person name="Zhou Q."/>
            <person name="Hu M."/>
            <person name="Wang Y."/>
            <person name="Chen M."/>
            <person name="Xu Y."/>
            <person name="Jin H."/>
            <person name="Xiao X."/>
            <person name="Hu G."/>
            <person name="Bao F."/>
            <person name="Hu Y."/>
            <person name="Wan P."/>
            <person name="Li L."/>
            <person name="Deng X."/>
            <person name="Kuang T."/>
            <person name="Xiang C."/>
            <person name="Zhu J.K."/>
            <person name="Oliver M.J."/>
            <person name="He Y."/>
        </authorList>
    </citation>
    <scope>NUCLEOTIDE SEQUENCE [LARGE SCALE GENOMIC DNA]</scope>
    <source>
        <strain evidence="3">cv. XS01</strain>
    </source>
</reference>
<evidence type="ECO:0000313" key="2">
    <source>
        <dbReference type="EMBL" id="KZT76402.1"/>
    </source>
</evidence>
<proteinExistence type="predicted"/>
<name>A0A2Z6ZT73_9LAMI</name>
<dbReference type="Proteomes" id="UP000250235">
    <property type="component" value="Unassembled WGS sequence"/>
</dbReference>
<dbReference type="EMBL" id="KV125786">
    <property type="protein sequence ID" value="KZT76402.1"/>
    <property type="molecule type" value="Genomic_DNA"/>
</dbReference>
<protein>
    <submittedName>
        <fullName evidence="2">Uncharacterized protein</fullName>
    </submittedName>
</protein>